<evidence type="ECO:0000259" key="6">
    <source>
        <dbReference type="Pfam" id="PF00151"/>
    </source>
</evidence>
<dbReference type="InterPro" id="IPR013818">
    <property type="entry name" value="Lipase"/>
</dbReference>
<evidence type="ECO:0000256" key="5">
    <source>
        <dbReference type="SAM" id="SignalP"/>
    </source>
</evidence>
<dbReference type="Gene3D" id="3.40.50.1820">
    <property type="entry name" value="alpha/beta hydrolase"/>
    <property type="match status" value="1"/>
</dbReference>
<dbReference type="SUPFAM" id="SSF53474">
    <property type="entry name" value="alpha/beta-Hydrolases"/>
    <property type="match status" value="1"/>
</dbReference>
<dbReference type="GO" id="GO:0017171">
    <property type="term" value="F:serine hydrolase activity"/>
    <property type="evidence" value="ECO:0007669"/>
    <property type="project" value="TreeGrafter"/>
</dbReference>
<feature type="domain" description="Lipase" evidence="6">
    <location>
        <begin position="78"/>
        <end position="348"/>
    </location>
</feature>
<dbReference type="EMBL" id="CAVLGL010000086">
    <property type="protein sequence ID" value="CAK1590752.1"/>
    <property type="molecule type" value="Genomic_DNA"/>
</dbReference>
<dbReference type="Proteomes" id="UP001314205">
    <property type="component" value="Unassembled WGS sequence"/>
</dbReference>
<evidence type="ECO:0000313" key="8">
    <source>
        <dbReference type="Proteomes" id="UP001314205"/>
    </source>
</evidence>
<dbReference type="CDD" id="cd00707">
    <property type="entry name" value="Pancreat_lipase_like"/>
    <property type="match status" value="1"/>
</dbReference>
<dbReference type="InterPro" id="IPR033906">
    <property type="entry name" value="Lipase_N"/>
</dbReference>
<reference evidence="7 8" key="1">
    <citation type="submission" date="2023-11" db="EMBL/GenBank/DDBJ databases">
        <authorList>
            <person name="Hedman E."/>
            <person name="Englund M."/>
            <person name="Stromberg M."/>
            <person name="Nyberg Akerstrom W."/>
            <person name="Nylinder S."/>
            <person name="Jareborg N."/>
            <person name="Kallberg Y."/>
            <person name="Kronander E."/>
        </authorList>
    </citation>
    <scope>NUCLEOTIDE SEQUENCE [LARGE SCALE GENOMIC DNA]</scope>
</reference>
<accession>A0AAV1L9Q5</accession>
<organism evidence="7 8">
    <name type="scientific">Parnassius mnemosyne</name>
    <name type="common">clouded apollo</name>
    <dbReference type="NCBI Taxonomy" id="213953"/>
    <lineage>
        <taxon>Eukaryota</taxon>
        <taxon>Metazoa</taxon>
        <taxon>Ecdysozoa</taxon>
        <taxon>Arthropoda</taxon>
        <taxon>Hexapoda</taxon>
        <taxon>Insecta</taxon>
        <taxon>Pterygota</taxon>
        <taxon>Neoptera</taxon>
        <taxon>Endopterygota</taxon>
        <taxon>Lepidoptera</taxon>
        <taxon>Glossata</taxon>
        <taxon>Ditrysia</taxon>
        <taxon>Papilionoidea</taxon>
        <taxon>Papilionidae</taxon>
        <taxon>Parnassiinae</taxon>
        <taxon>Parnassini</taxon>
        <taxon>Parnassius</taxon>
        <taxon>Driopa</taxon>
    </lineage>
</organism>
<dbReference type="Pfam" id="PF00151">
    <property type="entry name" value="Lipase"/>
    <property type="match status" value="1"/>
</dbReference>
<keyword evidence="5" id="KW-0732">Signal</keyword>
<evidence type="ECO:0000256" key="4">
    <source>
        <dbReference type="RuleBase" id="RU004262"/>
    </source>
</evidence>
<comment type="subcellular location">
    <subcellularLocation>
        <location evidence="1">Secreted</location>
    </subcellularLocation>
</comment>
<sequence>MNNFITTLISYVVLIKAAQQQQINVLDVIGEGIQKDIAPIKQPIDETIADIGSKKCTDVKKILGVAYDQLEGVREPDLNALTILFKTRASNLTYNISEAAEFISEARNFEPSHKLIMFVHGFTDDPTKNSFQNISEAFLMKGEVSVIALDGSSLIRWLYLRSTTYVRFMGRKLGEVLARLVKKGTEPSKIHMIGHSLGSHISGFAGKTLARLTGRRLGRISALDPAGPCFSHVAPELRLKNTDADFVDVIHTDSGVYGLRDPIGHVDYYPNGGSQQPNCLLQTCSHSRAWLYYAESVLENRAFPALKCKDWEAFKDGDCEDEISYMGEGSTPETRGQFYLQTRGTLPYGLGDDGLRYRDQPGLLQSIGTLFG</sequence>
<proteinExistence type="inferred from homology"/>
<feature type="chain" id="PRO_5043527694" description="Lipase domain-containing protein" evidence="5">
    <location>
        <begin position="21"/>
        <end position="372"/>
    </location>
</feature>
<evidence type="ECO:0000256" key="3">
    <source>
        <dbReference type="ARBA" id="ARBA00022525"/>
    </source>
</evidence>
<dbReference type="GO" id="GO:0016298">
    <property type="term" value="F:lipase activity"/>
    <property type="evidence" value="ECO:0007669"/>
    <property type="project" value="InterPro"/>
</dbReference>
<dbReference type="PANTHER" id="PTHR11610">
    <property type="entry name" value="LIPASE"/>
    <property type="match status" value="1"/>
</dbReference>
<name>A0AAV1L9Q5_9NEOP</name>
<dbReference type="GO" id="GO:0016042">
    <property type="term" value="P:lipid catabolic process"/>
    <property type="evidence" value="ECO:0007669"/>
    <property type="project" value="TreeGrafter"/>
</dbReference>
<evidence type="ECO:0000256" key="1">
    <source>
        <dbReference type="ARBA" id="ARBA00004613"/>
    </source>
</evidence>
<keyword evidence="3" id="KW-0964">Secreted</keyword>
<protein>
    <recommendedName>
        <fullName evidence="6">Lipase domain-containing protein</fullName>
    </recommendedName>
</protein>
<comment type="caution">
    <text evidence="7">The sequence shown here is derived from an EMBL/GenBank/DDBJ whole genome shotgun (WGS) entry which is preliminary data.</text>
</comment>
<dbReference type="InterPro" id="IPR029058">
    <property type="entry name" value="AB_hydrolase_fold"/>
</dbReference>
<dbReference type="GO" id="GO:0005615">
    <property type="term" value="C:extracellular space"/>
    <property type="evidence" value="ECO:0007669"/>
    <property type="project" value="TreeGrafter"/>
</dbReference>
<dbReference type="AlphaFoldDB" id="A0AAV1L9Q5"/>
<gene>
    <name evidence="7" type="ORF">PARMNEM_LOCUS11072</name>
</gene>
<dbReference type="InterPro" id="IPR000734">
    <property type="entry name" value="TAG_lipase"/>
</dbReference>
<keyword evidence="8" id="KW-1185">Reference proteome</keyword>
<comment type="similarity">
    <text evidence="2 4">Belongs to the AB hydrolase superfamily. Lipase family.</text>
</comment>
<evidence type="ECO:0000256" key="2">
    <source>
        <dbReference type="ARBA" id="ARBA00010701"/>
    </source>
</evidence>
<dbReference type="PANTHER" id="PTHR11610:SF173">
    <property type="entry name" value="LIPASE DOMAIN-CONTAINING PROTEIN-RELATED"/>
    <property type="match status" value="1"/>
</dbReference>
<dbReference type="PRINTS" id="PR00821">
    <property type="entry name" value="TAGLIPASE"/>
</dbReference>
<feature type="signal peptide" evidence="5">
    <location>
        <begin position="1"/>
        <end position="20"/>
    </location>
</feature>
<evidence type="ECO:0000313" key="7">
    <source>
        <dbReference type="EMBL" id="CAK1590752.1"/>
    </source>
</evidence>